<name>A0A9W9IBD3_9EURO</name>
<reference evidence="2" key="1">
    <citation type="submission" date="2022-11" db="EMBL/GenBank/DDBJ databases">
        <authorList>
            <person name="Petersen C."/>
        </authorList>
    </citation>
    <scope>NUCLEOTIDE SEQUENCE</scope>
    <source>
        <strain evidence="2">IBT 21917</strain>
    </source>
</reference>
<evidence type="ECO:0000313" key="3">
    <source>
        <dbReference type="Proteomes" id="UP001146351"/>
    </source>
</evidence>
<dbReference type="EMBL" id="JAPQKO010000003">
    <property type="protein sequence ID" value="KAJ5172548.1"/>
    <property type="molecule type" value="Genomic_DNA"/>
</dbReference>
<reference evidence="2" key="2">
    <citation type="journal article" date="2023" name="IMA Fungus">
        <title>Comparative genomic study of the Penicillium genus elucidates a diverse pangenome and 15 lateral gene transfer events.</title>
        <authorList>
            <person name="Petersen C."/>
            <person name="Sorensen T."/>
            <person name="Nielsen M.R."/>
            <person name="Sondergaard T.E."/>
            <person name="Sorensen J.L."/>
            <person name="Fitzpatrick D.A."/>
            <person name="Frisvad J.C."/>
            <person name="Nielsen K.L."/>
        </authorList>
    </citation>
    <scope>NUCLEOTIDE SEQUENCE</scope>
    <source>
        <strain evidence="2">IBT 21917</strain>
    </source>
</reference>
<organism evidence="2 3">
    <name type="scientific">Penicillium capsulatum</name>
    <dbReference type="NCBI Taxonomy" id="69766"/>
    <lineage>
        <taxon>Eukaryota</taxon>
        <taxon>Fungi</taxon>
        <taxon>Dikarya</taxon>
        <taxon>Ascomycota</taxon>
        <taxon>Pezizomycotina</taxon>
        <taxon>Eurotiomycetes</taxon>
        <taxon>Eurotiomycetidae</taxon>
        <taxon>Eurotiales</taxon>
        <taxon>Aspergillaceae</taxon>
        <taxon>Penicillium</taxon>
    </lineage>
</organism>
<evidence type="ECO:0008006" key="4">
    <source>
        <dbReference type="Google" id="ProtNLM"/>
    </source>
</evidence>
<dbReference type="Proteomes" id="UP001146351">
    <property type="component" value="Unassembled WGS sequence"/>
</dbReference>
<evidence type="ECO:0000313" key="2">
    <source>
        <dbReference type="EMBL" id="KAJ5172548.1"/>
    </source>
</evidence>
<evidence type="ECO:0000256" key="1">
    <source>
        <dbReference type="SAM" id="SignalP"/>
    </source>
</evidence>
<protein>
    <recommendedName>
        <fullName evidence="4">Ig-like domain-containing protein</fullName>
    </recommendedName>
</protein>
<feature type="signal peptide" evidence="1">
    <location>
        <begin position="1"/>
        <end position="19"/>
    </location>
</feature>
<proteinExistence type="predicted"/>
<comment type="caution">
    <text evidence="2">The sequence shown here is derived from an EMBL/GenBank/DDBJ whole genome shotgun (WGS) entry which is preliminary data.</text>
</comment>
<accession>A0A9W9IBD3</accession>
<sequence>MRTPLAYIALWLVTAFALSIPHWPDGAVGGLAAYSRIDAPWDEKPVILKKGSSKLSMLSGMSYQYTPLATVAIFPKPSKNRNKVGCYAAFQVGEPASTVYCRVSKNSGSRRLSDCTQHKPTSGVCEEQEWTSLIPPPPEHADTSGNFNFWTDDECGDAQFNARSVIDAANTPKVLRLTWIRPGFIETPYRKCDDIENPKPIVRKDEPCRVLTYCLRDSTTVTLACRLSKSKRIRISDCGDVGKPGFEEDDDGRTGSYRLCTPAEVREMMV</sequence>
<keyword evidence="1" id="KW-0732">Signal</keyword>
<keyword evidence="3" id="KW-1185">Reference proteome</keyword>
<dbReference type="AlphaFoldDB" id="A0A9W9IBD3"/>
<gene>
    <name evidence="2" type="ORF">N7492_005141</name>
</gene>
<feature type="chain" id="PRO_5040810953" description="Ig-like domain-containing protein" evidence="1">
    <location>
        <begin position="20"/>
        <end position="270"/>
    </location>
</feature>